<feature type="region of interest" description="Disordered" evidence="1">
    <location>
        <begin position="43"/>
        <end position="134"/>
    </location>
</feature>
<dbReference type="GeneID" id="54566807"/>
<name>A0A6A6CD76_ZASCE</name>
<evidence type="ECO:0000313" key="2">
    <source>
        <dbReference type="EMBL" id="KAF2163639.1"/>
    </source>
</evidence>
<protein>
    <recommendedName>
        <fullName evidence="4">Transcription factor domain-containing protein</fullName>
    </recommendedName>
</protein>
<feature type="compositionally biased region" description="Polar residues" evidence="1">
    <location>
        <begin position="98"/>
        <end position="111"/>
    </location>
</feature>
<evidence type="ECO:0008006" key="4">
    <source>
        <dbReference type="Google" id="ProtNLM"/>
    </source>
</evidence>
<sequence>MSASALDAEQQLRLALLDLMPAPHDPHNASNASGLRIPHLIPVYEDEPYPDSGPAEQPPGRPLQHQLRSTPVAQSDAALKTVEQSHRDRVSFLESEGNRVNPSELPSQSLPSRDPGLEREEQSELPSSSHASSHYTLIRAAERLEKLARSFRRQAATAVDAARDQHSRVVQPRGSVSKQKPVRHRAASHEVLNIPRLSDGRHVAASSMSAGADPVQRIKSPTVNLDGLYTKFLDLYLPRNPKGNTATAVLSLLLETPNVLPSPVPALEEAVRTLVLVSLGGATGDHALLQQGVKHYGKSLSSLRKSIANPQVTHYEHTFVAIMILLMCSHHTKIRTVDNGWVQHIQSWALWHSRWLDMLLSATLLTRKASCFAKTTEYEPTANDFRLNWSVLLFNTSLQIPALLERHDAIMLSNIADLNRVEALDSACSGAELRLRSWFNEWTAIQTTLGNVLFKEQSIERFTPFSTLCKNRTFTSAYWFQDFSYAFHAVWYCISMHYVLQTRLSLEALRQELTKNRADPKIDRAAYRSEAFQIARDICMCIPFLCQEQCGMSGYIAMLLPLRVVTVYFLGQGSSDCLQWTDELMADFPWQKFAKLCLSKASRRLMRRTSVAQNYRVPALETKADLAAWHINHSNPNGSKIDDPEVAINVPAEFSSTDETFVTTKNA</sequence>
<dbReference type="EMBL" id="ML993607">
    <property type="protein sequence ID" value="KAF2163639.1"/>
    <property type="molecule type" value="Genomic_DNA"/>
</dbReference>
<evidence type="ECO:0000256" key="1">
    <source>
        <dbReference type="SAM" id="MobiDB-lite"/>
    </source>
</evidence>
<gene>
    <name evidence="2" type="ORF">M409DRAFT_57146</name>
</gene>
<keyword evidence="3" id="KW-1185">Reference proteome</keyword>
<reference evidence="2" key="1">
    <citation type="journal article" date="2020" name="Stud. Mycol.">
        <title>101 Dothideomycetes genomes: a test case for predicting lifestyles and emergence of pathogens.</title>
        <authorList>
            <person name="Haridas S."/>
            <person name="Albert R."/>
            <person name="Binder M."/>
            <person name="Bloem J."/>
            <person name="Labutti K."/>
            <person name="Salamov A."/>
            <person name="Andreopoulos B."/>
            <person name="Baker S."/>
            <person name="Barry K."/>
            <person name="Bills G."/>
            <person name="Bluhm B."/>
            <person name="Cannon C."/>
            <person name="Castanera R."/>
            <person name="Culley D."/>
            <person name="Daum C."/>
            <person name="Ezra D."/>
            <person name="Gonzalez J."/>
            <person name="Henrissat B."/>
            <person name="Kuo A."/>
            <person name="Liang C."/>
            <person name="Lipzen A."/>
            <person name="Lutzoni F."/>
            <person name="Magnuson J."/>
            <person name="Mondo S."/>
            <person name="Nolan M."/>
            <person name="Ohm R."/>
            <person name="Pangilinan J."/>
            <person name="Park H.-J."/>
            <person name="Ramirez L."/>
            <person name="Alfaro M."/>
            <person name="Sun H."/>
            <person name="Tritt A."/>
            <person name="Yoshinaga Y."/>
            <person name="Zwiers L.-H."/>
            <person name="Turgeon B."/>
            <person name="Goodwin S."/>
            <person name="Spatafora J."/>
            <person name="Crous P."/>
            <person name="Grigoriev I."/>
        </authorList>
    </citation>
    <scope>NUCLEOTIDE SEQUENCE</scope>
    <source>
        <strain evidence="2">ATCC 36951</strain>
    </source>
</reference>
<dbReference type="Proteomes" id="UP000799537">
    <property type="component" value="Unassembled WGS sequence"/>
</dbReference>
<dbReference type="OrthoDB" id="3525185at2759"/>
<dbReference type="AlphaFoldDB" id="A0A6A6CD76"/>
<dbReference type="PANTHER" id="PTHR38111">
    <property type="entry name" value="ZN(2)-C6 FUNGAL-TYPE DOMAIN-CONTAINING PROTEIN-RELATED"/>
    <property type="match status" value="1"/>
</dbReference>
<feature type="region of interest" description="Disordered" evidence="1">
    <location>
        <begin position="158"/>
        <end position="187"/>
    </location>
</feature>
<proteinExistence type="predicted"/>
<dbReference type="RefSeq" id="XP_033664528.1">
    <property type="nucleotide sequence ID" value="XM_033813535.1"/>
</dbReference>
<dbReference type="InterPro" id="IPR053178">
    <property type="entry name" value="Osmoadaptation_assoc"/>
</dbReference>
<accession>A0A6A6CD76</accession>
<organism evidence="2 3">
    <name type="scientific">Zasmidium cellare ATCC 36951</name>
    <dbReference type="NCBI Taxonomy" id="1080233"/>
    <lineage>
        <taxon>Eukaryota</taxon>
        <taxon>Fungi</taxon>
        <taxon>Dikarya</taxon>
        <taxon>Ascomycota</taxon>
        <taxon>Pezizomycotina</taxon>
        <taxon>Dothideomycetes</taxon>
        <taxon>Dothideomycetidae</taxon>
        <taxon>Mycosphaerellales</taxon>
        <taxon>Mycosphaerellaceae</taxon>
        <taxon>Zasmidium</taxon>
    </lineage>
</organism>
<dbReference type="PANTHER" id="PTHR38111:SF2">
    <property type="entry name" value="FINGER DOMAIN PROTEIN, PUTATIVE (AFU_ORTHOLOGUE AFUA_1G01560)-RELATED"/>
    <property type="match status" value="1"/>
</dbReference>
<evidence type="ECO:0000313" key="3">
    <source>
        <dbReference type="Proteomes" id="UP000799537"/>
    </source>
</evidence>